<dbReference type="SUPFAM" id="SSF53697">
    <property type="entry name" value="SIS domain"/>
    <property type="match status" value="1"/>
</dbReference>
<dbReference type="InterPro" id="IPR035472">
    <property type="entry name" value="RpiR-like_SIS"/>
</dbReference>
<dbReference type="InterPro" id="IPR046348">
    <property type="entry name" value="SIS_dom_sf"/>
</dbReference>
<dbReference type="InterPro" id="IPR036388">
    <property type="entry name" value="WH-like_DNA-bd_sf"/>
</dbReference>
<dbReference type="Gene3D" id="3.40.50.10490">
    <property type="entry name" value="Glucose-6-phosphate isomerase like protein, domain 1"/>
    <property type="match status" value="1"/>
</dbReference>
<name>A0ABW1TSR7_9BURK</name>
<keyword evidence="8" id="KW-1185">Reference proteome</keyword>
<dbReference type="InterPro" id="IPR000281">
    <property type="entry name" value="HTH_RpiR"/>
</dbReference>
<dbReference type="PANTHER" id="PTHR30514">
    <property type="entry name" value="GLUCOKINASE"/>
    <property type="match status" value="1"/>
</dbReference>
<dbReference type="PANTHER" id="PTHR30514:SF18">
    <property type="entry name" value="RPIR-FAMILY TRANSCRIPTIONAL REGULATOR"/>
    <property type="match status" value="1"/>
</dbReference>
<dbReference type="Proteomes" id="UP001596270">
    <property type="component" value="Unassembled WGS sequence"/>
</dbReference>
<dbReference type="PROSITE" id="PS51071">
    <property type="entry name" value="HTH_RPIR"/>
    <property type="match status" value="1"/>
</dbReference>
<comment type="caution">
    <text evidence="7">The sequence shown here is derived from an EMBL/GenBank/DDBJ whole genome shotgun (WGS) entry which is preliminary data.</text>
</comment>
<keyword evidence="2" id="KW-0238">DNA-binding</keyword>
<reference evidence="8" key="1">
    <citation type="journal article" date="2019" name="Int. J. Syst. Evol. Microbiol.">
        <title>The Global Catalogue of Microorganisms (GCM) 10K type strain sequencing project: providing services to taxonomists for standard genome sequencing and annotation.</title>
        <authorList>
            <consortium name="The Broad Institute Genomics Platform"/>
            <consortium name="The Broad Institute Genome Sequencing Center for Infectious Disease"/>
            <person name="Wu L."/>
            <person name="Ma J."/>
        </authorList>
    </citation>
    <scope>NUCLEOTIDE SEQUENCE [LARGE SCALE GENOMIC DNA]</scope>
    <source>
        <strain evidence="8">CCUG 39402</strain>
    </source>
</reference>
<evidence type="ECO:0000259" key="5">
    <source>
        <dbReference type="PROSITE" id="PS51071"/>
    </source>
</evidence>
<feature type="domain" description="HTH rpiR-type" evidence="5">
    <location>
        <begin position="5"/>
        <end position="81"/>
    </location>
</feature>
<protein>
    <submittedName>
        <fullName evidence="7">MurR/RpiR family transcriptional regulator</fullName>
    </submittedName>
</protein>
<dbReference type="Pfam" id="PF01380">
    <property type="entry name" value="SIS"/>
    <property type="match status" value="1"/>
</dbReference>
<dbReference type="SUPFAM" id="SSF46689">
    <property type="entry name" value="Homeodomain-like"/>
    <property type="match status" value="1"/>
</dbReference>
<evidence type="ECO:0000256" key="1">
    <source>
        <dbReference type="ARBA" id="ARBA00023015"/>
    </source>
</evidence>
<organism evidence="7 8">
    <name type="scientific">Polaromonas aquatica</name>
    <dbReference type="NCBI Taxonomy" id="332657"/>
    <lineage>
        <taxon>Bacteria</taxon>
        <taxon>Pseudomonadati</taxon>
        <taxon>Pseudomonadota</taxon>
        <taxon>Betaproteobacteria</taxon>
        <taxon>Burkholderiales</taxon>
        <taxon>Comamonadaceae</taxon>
        <taxon>Polaromonas</taxon>
    </lineage>
</organism>
<proteinExistence type="predicted"/>
<evidence type="ECO:0000256" key="4">
    <source>
        <dbReference type="ARBA" id="ARBA00023163"/>
    </source>
</evidence>
<evidence type="ECO:0000313" key="8">
    <source>
        <dbReference type="Proteomes" id="UP001596270"/>
    </source>
</evidence>
<dbReference type="RefSeq" id="WP_371435384.1">
    <property type="nucleotide sequence ID" value="NZ_JBHSRS010000002.1"/>
</dbReference>
<dbReference type="Gene3D" id="1.10.10.10">
    <property type="entry name" value="Winged helix-like DNA-binding domain superfamily/Winged helix DNA-binding domain"/>
    <property type="match status" value="1"/>
</dbReference>
<dbReference type="InterPro" id="IPR047640">
    <property type="entry name" value="RpiR-like"/>
</dbReference>
<gene>
    <name evidence="7" type="ORF">ACFQND_00820</name>
</gene>
<sequence>MTTLSDCLKRIESHFDQMGPELQRCARWAADNPRQVGLLSMRQQAELAGATPTSMARMARALGFDDYISFRKPFQDALASPVPDFRERVHSMQATGNAGNGLDPLLETVQLDNVRSACALNTAEDLNAAADAILHSRRVAFLGVRSCFAISYHFYYAYSLIAGNGILVHGLGGAFPDQVDSLDADDLLVCITQQPYGRPTIEAVQSCRERGVKVLALTDSPLSPAAAFANQILQFRADSPSYFHSMLGSLALVEGLLARLAARGGNTVLDRLATVESRLASSNAYWSNPPSRKKK</sequence>
<evidence type="ECO:0000259" key="6">
    <source>
        <dbReference type="PROSITE" id="PS51464"/>
    </source>
</evidence>
<dbReference type="PROSITE" id="PS51464">
    <property type="entry name" value="SIS"/>
    <property type="match status" value="1"/>
</dbReference>
<keyword evidence="4" id="KW-0804">Transcription</keyword>
<feature type="domain" description="SIS" evidence="6">
    <location>
        <begin position="129"/>
        <end position="266"/>
    </location>
</feature>
<dbReference type="CDD" id="cd05013">
    <property type="entry name" value="SIS_RpiR"/>
    <property type="match status" value="1"/>
</dbReference>
<evidence type="ECO:0000313" key="7">
    <source>
        <dbReference type="EMBL" id="MFC6279782.1"/>
    </source>
</evidence>
<keyword evidence="1" id="KW-0805">Transcription regulation</keyword>
<evidence type="ECO:0000256" key="2">
    <source>
        <dbReference type="ARBA" id="ARBA00023125"/>
    </source>
</evidence>
<evidence type="ECO:0000256" key="3">
    <source>
        <dbReference type="ARBA" id="ARBA00023152"/>
    </source>
</evidence>
<accession>A0ABW1TSR7</accession>
<dbReference type="EMBL" id="JBHSRS010000002">
    <property type="protein sequence ID" value="MFC6279782.1"/>
    <property type="molecule type" value="Genomic_DNA"/>
</dbReference>
<dbReference type="InterPro" id="IPR001347">
    <property type="entry name" value="SIS_dom"/>
</dbReference>
<dbReference type="InterPro" id="IPR009057">
    <property type="entry name" value="Homeodomain-like_sf"/>
</dbReference>
<keyword evidence="3" id="KW-0324">Glycolysis</keyword>